<keyword evidence="1" id="KW-0328">Glycosyltransferase</keyword>
<dbReference type="GO" id="GO:0032263">
    <property type="term" value="P:GMP salvage"/>
    <property type="evidence" value="ECO:0007669"/>
    <property type="project" value="TreeGrafter"/>
</dbReference>
<evidence type="ECO:0000256" key="1">
    <source>
        <dbReference type="ARBA" id="ARBA00022676"/>
    </source>
</evidence>
<dbReference type="CDD" id="cd06223">
    <property type="entry name" value="PRTases_typeI"/>
    <property type="match status" value="1"/>
</dbReference>
<evidence type="ECO:0000313" key="4">
    <source>
        <dbReference type="EMBL" id="OAX40012.1"/>
    </source>
</evidence>
<dbReference type="Proteomes" id="UP000092154">
    <property type="component" value="Unassembled WGS sequence"/>
</dbReference>
<dbReference type="GO" id="GO:0032264">
    <property type="term" value="P:IMP salvage"/>
    <property type="evidence" value="ECO:0007669"/>
    <property type="project" value="TreeGrafter"/>
</dbReference>
<dbReference type="FunCoup" id="A0A1B7N5A9">
    <property type="interactions" value="31"/>
</dbReference>
<dbReference type="GO" id="GO:0005737">
    <property type="term" value="C:cytoplasm"/>
    <property type="evidence" value="ECO:0007669"/>
    <property type="project" value="TreeGrafter"/>
</dbReference>
<evidence type="ECO:0000259" key="3">
    <source>
        <dbReference type="Pfam" id="PF00156"/>
    </source>
</evidence>
<dbReference type="PANTHER" id="PTHR43363:SF1">
    <property type="entry name" value="HYPOXANTHINE-GUANINE PHOSPHORIBOSYLTRANSFERASE"/>
    <property type="match status" value="1"/>
</dbReference>
<dbReference type="SUPFAM" id="SSF53271">
    <property type="entry name" value="PRTase-like"/>
    <property type="match status" value="1"/>
</dbReference>
<dbReference type="STRING" id="1314800.A0A1B7N5A9"/>
<keyword evidence="5" id="KW-1185">Reference proteome</keyword>
<dbReference type="GO" id="GO:0032265">
    <property type="term" value="P:XMP salvage"/>
    <property type="evidence" value="ECO:0007669"/>
    <property type="project" value="TreeGrafter"/>
</dbReference>
<dbReference type="GO" id="GO:0004422">
    <property type="term" value="F:hypoxanthine phosphoribosyltransferase activity"/>
    <property type="evidence" value="ECO:0007669"/>
    <property type="project" value="TreeGrafter"/>
</dbReference>
<dbReference type="InterPro" id="IPR029057">
    <property type="entry name" value="PRTase-like"/>
</dbReference>
<evidence type="ECO:0000313" key="5">
    <source>
        <dbReference type="Proteomes" id="UP000092154"/>
    </source>
</evidence>
<dbReference type="EMBL" id="KV448227">
    <property type="protein sequence ID" value="OAX40012.1"/>
    <property type="molecule type" value="Genomic_DNA"/>
</dbReference>
<dbReference type="InParanoid" id="A0A1B7N5A9"/>
<accession>A0A1B7N5A9</accession>
<sequence>MSEPVHLWATYNDIHNIIRATADKIASEFKPDMFVAIVGGGFLPARVLRTFLKDPSTAKTIPIKAIGLSLYEPLPGTTAEQCGTEVVRTQWLGPDSGKTLLGRRVLIIDDVDATRKTLQYALSELQKDVESELQSLPESERDSKRTQFAIFVVHNKLILKLWELPLNVPYFAGADVGDVWIEYPWQAIDIEEHDRLTKEDKEKRNAT</sequence>
<organism evidence="4 5">
    <name type="scientific">Rhizopogon vinicolor AM-OR11-026</name>
    <dbReference type="NCBI Taxonomy" id="1314800"/>
    <lineage>
        <taxon>Eukaryota</taxon>
        <taxon>Fungi</taxon>
        <taxon>Dikarya</taxon>
        <taxon>Basidiomycota</taxon>
        <taxon>Agaricomycotina</taxon>
        <taxon>Agaricomycetes</taxon>
        <taxon>Agaricomycetidae</taxon>
        <taxon>Boletales</taxon>
        <taxon>Suillineae</taxon>
        <taxon>Rhizopogonaceae</taxon>
        <taxon>Rhizopogon</taxon>
    </lineage>
</organism>
<dbReference type="PANTHER" id="PTHR43363">
    <property type="entry name" value="HYPOXANTHINE PHOSPHORIBOSYLTRANSFERASE"/>
    <property type="match status" value="1"/>
</dbReference>
<dbReference type="OrthoDB" id="9973266at2759"/>
<dbReference type="AlphaFoldDB" id="A0A1B7N5A9"/>
<feature type="domain" description="Phosphoribosyltransferase" evidence="3">
    <location>
        <begin position="12"/>
        <end position="126"/>
    </location>
</feature>
<evidence type="ECO:0000256" key="2">
    <source>
        <dbReference type="ARBA" id="ARBA00022679"/>
    </source>
</evidence>
<dbReference type="InterPro" id="IPR000836">
    <property type="entry name" value="PRTase_dom"/>
</dbReference>
<gene>
    <name evidence="4" type="ORF">K503DRAFT_768985</name>
</gene>
<dbReference type="Gene3D" id="3.40.50.2020">
    <property type="match status" value="1"/>
</dbReference>
<dbReference type="Pfam" id="PF00156">
    <property type="entry name" value="Pribosyltran"/>
    <property type="match status" value="1"/>
</dbReference>
<dbReference type="GO" id="GO:0046100">
    <property type="term" value="P:hypoxanthine metabolic process"/>
    <property type="evidence" value="ECO:0007669"/>
    <property type="project" value="TreeGrafter"/>
</dbReference>
<keyword evidence="2" id="KW-0808">Transferase</keyword>
<proteinExistence type="predicted"/>
<reference evidence="4 5" key="1">
    <citation type="submission" date="2016-06" db="EMBL/GenBank/DDBJ databases">
        <title>Comparative genomics of the ectomycorrhizal sister species Rhizopogon vinicolor and Rhizopogon vesiculosus (Basidiomycota: Boletales) reveals a divergence of the mating type B locus.</title>
        <authorList>
            <consortium name="DOE Joint Genome Institute"/>
            <person name="Mujic A.B."/>
            <person name="Kuo A."/>
            <person name="Tritt A."/>
            <person name="Lipzen A."/>
            <person name="Chen C."/>
            <person name="Johnson J."/>
            <person name="Sharma A."/>
            <person name="Barry K."/>
            <person name="Grigoriev I.V."/>
            <person name="Spatafora J.W."/>
        </authorList>
    </citation>
    <scope>NUCLEOTIDE SEQUENCE [LARGE SCALE GENOMIC DNA]</scope>
    <source>
        <strain evidence="4 5">AM-OR11-026</strain>
    </source>
</reference>
<name>A0A1B7N5A9_9AGAM</name>
<protein>
    <submittedName>
        <fullName evidence="4">PRTase-like protein</fullName>
    </submittedName>
</protein>